<gene>
    <name evidence="1" type="ORF">PHYSODRAFT_341435</name>
</gene>
<accession>G5AD83</accession>
<protein>
    <submittedName>
        <fullName evidence="1">Uncharacterized protein</fullName>
    </submittedName>
</protein>
<dbReference type="InParanoid" id="G5AD83"/>
<reference evidence="1 2" key="1">
    <citation type="journal article" date="2006" name="Science">
        <title>Phytophthora genome sequences uncover evolutionary origins and mechanisms of pathogenesis.</title>
        <authorList>
            <person name="Tyler B.M."/>
            <person name="Tripathy S."/>
            <person name="Zhang X."/>
            <person name="Dehal P."/>
            <person name="Jiang R.H."/>
            <person name="Aerts A."/>
            <person name="Arredondo F.D."/>
            <person name="Baxter L."/>
            <person name="Bensasson D."/>
            <person name="Beynon J.L."/>
            <person name="Chapman J."/>
            <person name="Damasceno C.M."/>
            <person name="Dorrance A.E."/>
            <person name="Dou D."/>
            <person name="Dickerman A.W."/>
            <person name="Dubchak I.L."/>
            <person name="Garbelotto M."/>
            <person name="Gijzen M."/>
            <person name="Gordon S.G."/>
            <person name="Govers F."/>
            <person name="Grunwald N.J."/>
            <person name="Huang W."/>
            <person name="Ivors K.L."/>
            <person name="Jones R.W."/>
            <person name="Kamoun S."/>
            <person name="Krampis K."/>
            <person name="Lamour K.H."/>
            <person name="Lee M.K."/>
            <person name="McDonald W.H."/>
            <person name="Medina M."/>
            <person name="Meijer H.J."/>
            <person name="Nordberg E.K."/>
            <person name="Maclean D.J."/>
            <person name="Ospina-Giraldo M.D."/>
            <person name="Morris P.F."/>
            <person name="Phuntumart V."/>
            <person name="Putnam N.H."/>
            <person name="Rash S."/>
            <person name="Rose J.K."/>
            <person name="Sakihama Y."/>
            <person name="Salamov A.A."/>
            <person name="Savidor A."/>
            <person name="Scheuring C.F."/>
            <person name="Smith B.M."/>
            <person name="Sobral B.W."/>
            <person name="Terry A."/>
            <person name="Torto-Alalibo T.A."/>
            <person name="Win J."/>
            <person name="Xu Z."/>
            <person name="Zhang H."/>
            <person name="Grigoriev I.V."/>
            <person name="Rokhsar D.S."/>
            <person name="Boore J.L."/>
        </authorList>
    </citation>
    <scope>NUCLEOTIDE SEQUENCE [LARGE SCALE GENOMIC DNA]</scope>
    <source>
        <strain evidence="1 2">P6497</strain>
    </source>
</reference>
<name>G5AD83_PHYSP</name>
<dbReference type="KEGG" id="psoj:PHYSODRAFT_341435"/>
<dbReference type="EMBL" id="JH159164">
    <property type="protein sequence ID" value="EGZ06136.1"/>
    <property type="molecule type" value="Genomic_DNA"/>
</dbReference>
<dbReference type="OMA" id="DEMCENG"/>
<evidence type="ECO:0000313" key="2">
    <source>
        <dbReference type="Proteomes" id="UP000002640"/>
    </source>
</evidence>
<dbReference type="GeneID" id="20648076"/>
<dbReference type="AlphaFoldDB" id="G5AD83"/>
<proteinExistence type="predicted"/>
<dbReference type="Proteomes" id="UP000002640">
    <property type="component" value="Unassembled WGS sequence"/>
</dbReference>
<organism evidence="1 2">
    <name type="scientific">Phytophthora sojae (strain P6497)</name>
    <name type="common">Soybean stem and root rot agent</name>
    <name type="synonym">Phytophthora megasperma f. sp. glycines</name>
    <dbReference type="NCBI Taxonomy" id="1094619"/>
    <lineage>
        <taxon>Eukaryota</taxon>
        <taxon>Sar</taxon>
        <taxon>Stramenopiles</taxon>
        <taxon>Oomycota</taxon>
        <taxon>Peronosporomycetes</taxon>
        <taxon>Peronosporales</taxon>
        <taxon>Peronosporaceae</taxon>
        <taxon>Phytophthora</taxon>
    </lineage>
</organism>
<sequence length="654" mass="73576">MEEQKPVAFVKELMTRENEMFPPRPLSAYDFPSPDRVGAGDVHILVVKPGHIPVEPVAAVKKLQKVQHANFVAAQDDGIRHSWQIPLIDNPPGSGKSHFGLEYINECKRMLKAQETTSVATTTIQGLQTPRCQSEHRRPTRRDFLEQVCKCRTVIIRGSPGEFVGDQSKSMTTLVHSALVEAIREMLEPGTMPCLTATDSPWRFATKLVQALGPLFVVLDDALDCFEVSFSCIDRSRGDMESRARFIRFCEDVLVTWAQIPQLQFVVLGYGRYLQVEREFTVLDDFSRDLFTIVRLPLMLMRPNAIKQILLKTQMTSTDTMKLSDRWELTSDESLQNAASLLFTASAGHPQEIVAMLRNHSSLDDFSACVNAGGDYHISLAQIDALYRRVLLWQSTLREWFGWDDVETSTSPPRVNLMKVVTDINGEEEMATTISAHRVIVDTIVGVLHPFREYVTGLARAMPFVTPQRREVFHWMCFKRLSELFSLESSLKGALPLFFADTELLTRFLGLALRLYYASEQNKLGEKRIPKIEMLVVGLAAINQTTPVSGARIYRECLNFEKVLSNFDELTEAADTVTNVLLVCATAYAEDVLGDFAGKASVSFDPEAYDCGRISEVLVLNLAPQAWREQFFGVSDGELLENCVELLVSRSKEN</sequence>
<evidence type="ECO:0000313" key="1">
    <source>
        <dbReference type="EMBL" id="EGZ06136.1"/>
    </source>
</evidence>
<dbReference type="RefSeq" id="XP_009538033.1">
    <property type="nucleotide sequence ID" value="XM_009539738.1"/>
</dbReference>
<keyword evidence="2" id="KW-1185">Reference proteome</keyword>